<dbReference type="Gene3D" id="3.30.230.10">
    <property type="match status" value="1"/>
</dbReference>
<comment type="catalytic activity">
    <reaction evidence="18">
        <text>(R)-mevalonate + ATP = (R)-5-phosphomevalonate + ADP + H(+)</text>
        <dbReference type="Rhea" id="RHEA:17065"/>
        <dbReference type="ChEBI" id="CHEBI:15378"/>
        <dbReference type="ChEBI" id="CHEBI:30616"/>
        <dbReference type="ChEBI" id="CHEBI:36464"/>
        <dbReference type="ChEBI" id="CHEBI:58146"/>
        <dbReference type="ChEBI" id="CHEBI:456216"/>
        <dbReference type="EC" id="2.7.1.36"/>
    </reaction>
</comment>
<evidence type="ECO:0000256" key="18">
    <source>
        <dbReference type="RuleBase" id="RU363087"/>
    </source>
</evidence>
<evidence type="ECO:0000259" key="19">
    <source>
        <dbReference type="Pfam" id="PF00288"/>
    </source>
</evidence>
<dbReference type="InterPro" id="IPR006204">
    <property type="entry name" value="GHMP_kinase_N_dom"/>
</dbReference>
<dbReference type="GO" id="GO:0005524">
    <property type="term" value="F:ATP binding"/>
    <property type="evidence" value="ECO:0007669"/>
    <property type="project" value="UniProtKB-KW"/>
</dbReference>
<gene>
    <name evidence="21" type="primary">MVK</name>
    <name evidence="21" type="ORF">E2C01_005259</name>
</gene>
<evidence type="ECO:0000256" key="1">
    <source>
        <dbReference type="ARBA" id="ARBA00004496"/>
    </source>
</evidence>
<evidence type="ECO:0000256" key="7">
    <source>
        <dbReference type="ARBA" id="ARBA00022723"/>
    </source>
</evidence>
<dbReference type="GO" id="GO:0006695">
    <property type="term" value="P:cholesterol biosynthetic process"/>
    <property type="evidence" value="ECO:0007669"/>
    <property type="project" value="TreeGrafter"/>
</dbReference>
<keyword evidence="13 18" id="KW-0756">Sterol biosynthesis</keyword>
<dbReference type="Pfam" id="PF08544">
    <property type="entry name" value="GHMP_kinases_C"/>
    <property type="match status" value="1"/>
</dbReference>
<name>A0A5B7CSV6_PORTR</name>
<evidence type="ECO:0000256" key="13">
    <source>
        <dbReference type="ARBA" id="ARBA00023011"/>
    </source>
</evidence>
<feature type="domain" description="GHMP kinase C-terminal" evidence="20">
    <location>
        <begin position="305"/>
        <end position="371"/>
    </location>
</feature>
<evidence type="ECO:0000256" key="10">
    <source>
        <dbReference type="ARBA" id="ARBA00022840"/>
    </source>
</evidence>
<dbReference type="FunFam" id="3.30.70.890:FF:000003">
    <property type="entry name" value="Mevalonate kinase"/>
    <property type="match status" value="1"/>
</dbReference>
<dbReference type="Gene3D" id="3.30.70.890">
    <property type="entry name" value="GHMP kinase, C-terminal domain"/>
    <property type="match status" value="1"/>
</dbReference>
<evidence type="ECO:0000256" key="12">
    <source>
        <dbReference type="ARBA" id="ARBA00022955"/>
    </source>
</evidence>
<dbReference type="SUPFAM" id="SSF54211">
    <property type="entry name" value="Ribosomal protein S5 domain 2-like"/>
    <property type="match status" value="1"/>
</dbReference>
<evidence type="ECO:0000256" key="5">
    <source>
        <dbReference type="ARBA" id="ARBA00022516"/>
    </source>
</evidence>
<dbReference type="InterPro" id="IPR014721">
    <property type="entry name" value="Ribsml_uS5_D2-typ_fold_subgr"/>
</dbReference>
<evidence type="ECO:0000256" key="14">
    <source>
        <dbReference type="ARBA" id="ARBA00023098"/>
    </source>
</evidence>
<dbReference type="AlphaFoldDB" id="A0A5B7CSV6"/>
<keyword evidence="16 18" id="KW-0753">Steroid metabolism</keyword>
<evidence type="ECO:0000256" key="9">
    <source>
        <dbReference type="ARBA" id="ARBA00022777"/>
    </source>
</evidence>
<sequence>MKTTWIREIKGNSPFSPVHFLAFLSLSVTNRCAGLVGVREAQGHSLDLRTTLTLTPGGARLELDLPEVEIQQAWPLQDVEALWERLGRPGEKCAAPLTEAQVAQVRDFLGLPEDPPGGPRGLALLSFFQLYLAILPRPVPATLRVTSQLPTGAGLGSSAAYAVCLSAALLRLAERGSAPDSVPSAEVSGGLSLKEVSGWAFRSEQIVHGTPSGIDNSICTYGGAVSFKAGCCSPLGAPPLRVLLVNTRVPRSTKALVAAVGARRSRLPEVVEPVLDAMDALAERALQTLSELSSAASPQQQDEAYAALHELVDINQALLASLGVSHASLERLVGVAAAHGLHAKLTGAGGGGLGMVVLGRDTAPEAVDKCRGELEAQGYQVWQTTLGAPGLTFH</sequence>
<keyword evidence="11" id="KW-0460">Magnesium</keyword>
<evidence type="ECO:0000256" key="4">
    <source>
        <dbReference type="ARBA" id="ARBA00022490"/>
    </source>
</evidence>
<dbReference type="OrthoDB" id="1652964at2759"/>
<dbReference type="GO" id="GO:0004496">
    <property type="term" value="F:mevalonate kinase activity"/>
    <property type="evidence" value="ECO:0007669"/>
    <property type="project" value="UniProtKB-EC"/>
</dbReference>
<dbReference type="InterPro" id="IPR013750">
    <property type="entry name" value="GHMP_kinase_C_dom"/>
</dbReference>
<keyword evidence="10 18" id="KW-0067">ATP-binding</keyword>
<keyword evidence="22" id="KW-1185">Reference proteome</keyword>
<evidence type="ECO:0000256" key="17">
    <source>
        <dbReference type="ARBA" id="ARBA00029438"/>
    </source>
</evidence>
<dbReference type="PROSITE" id="PS00627">
    <property type="entry name" value="GHMP_KINASES_ATP"/>
    <property type="match status" value="1"/>
</dbReference>
<dbReference type="InterPro" id="IPR020568">
    <property type="entry name" value="Ribosomal_Su5_D2-typ_SF"/>
</dbReference>
<keyword evidence="14 18" id="KW-0443">Lipid metabolism</keyword>
<dbReference type="Proteomes" id="UP000324222">
    <property type="component" value="Unassembled WGS sequence"/>
</dbReference>
<keyword evidence="12 18" id="KW-0752">Steroid biosynthesis</keyword>
<dbReference type="PRINTS" id="PR00959">
    <property type="entry name" value="MEVGALKINASE"/>
</dbReference>
<keyword evidence="7" id="KW-0479">Metal-binding</keyword>
<protein>
    <recommendedName>
        <fullName evidence="3 18">Mevalonate kinase</fullName>
        <shortName evidence="18">MK</shortName>
        <ecNumber evidence="3 18">2.7.1.36</ecNumber>
    </recommendedName>
</protein>
<keyword evidence="15 18" id="KW-1207">Sterol metabolism</keyword>
<keyword evidence="8 18" id="KW-0547">Nucleotide-binding</keyword>
<dbReference type="PANTHER" id="PTHR43290">
    <property type="entry name" value="MEVALONATE KINASE"/>
    <property type="match status" value="1"/>
</dbReference>
<dbReference type="NCBIfam" id="TIGR00549">
    <property type="entry name" value="mevalon_kin"/>
    <property type="match status" value="1"/>
</dbReference>
<accession>A0A5B7CSV6</accession>
<evidence type="ECO:0000256" key="15">
    <source>
        <dbReference type="ARBA" id="ARBA00023166"/>
    </source>
</evidence>
<keyword evidence="9 18" id="KW-0418">Kinase</keyword>
<evidence type="ECO:0000313" key="22">
    <source>
        <dbReference type="Proteomes" id="UP000324222"/>
    </source>
</evidence>
<proteinExistence type="inferred from homology"/>
<reference evidence="21 22" key="1">
    <citation type="submission" date="2019-05" db="EMBL/GenBank/DDBJ databases">
        <title>Another draft genome of Portunus trituberculatus and its Hox gene families provides insights of decapod evolution.</title>
        <authorList>
            <person name="Jeong J.-H."/>
            <person name="Song I."/>
            <person name="Kim S."/>
            <person name="Choi T."/>
            <person name="Kim D."/>
            <person name="Ryu S."/>
            <person name="Kim W."/>
        </authorList>
    </citation>
    <scope>NUCLEOTIDE SEQUENCE [LARGE SCALE GENOMIC DNA]</scope>
    <source>
        <tissue evidence="21">Muscle</tissue>
    </source>
</reference>
<evidence type="ECO:0000256" key="3">
    <source>
        <dbReference type="ARBA" id="ARBA00012103"/>
    </source>
</evidence>
<evidence type="ECO:0000259" key="20">
    <source>
        <dbReference type="Pfam" id="PF08544"/>
    </source>
</evidence>
<dbReference type="GO" id="GO:0019287">
    <property type="term" value="P:isopentenyl diphosphate biosynthetic process, mevalonate pathway"/>
    <property type="evidence" value="ECO:0007669"/>
    <property type="project" value="UniProtKB-UniPathway"/>
</dbReference>
<evidence type="ECO:0000256" key="2">
    <source>
        <dbReference type="ARBA" id="ARBA00006495"/>
    </source>
</evidence>
<dbReference type="InterPro" id="IPR006205">
    <property type="entry name" value="Mev_gal_kin"/>
</dbReference>
<keyword evidence="6 18" id="KW-0808">Transferase</keyword>
<dbReference type="PANTHER" id="PTHR43290:SF2">
    <property type="entry name" value="MEVALONATE KINASE"/>
    <property type="match status" value="1"/>
</dbReference>
<evidence type="ECO:0000256" key="11">
    <source>
        <dbReference type="ARBA" id="ARBA00022842"/>
    </source>
</evidence>
<dbReference type="SUPFAM" id="SSF55060">
    <property type="entry name" value="GHMP Kinase, C-terminal domain"/>
    <property type="match status" value="1"/>
</dbReference>
<keyword evidence="4 18" id="KW-0963">Cytoplasm</keyword>
<dbReference type="GO" id="GO:0005829">
    <property type="term" value="C:cytosol"/>
    <property type="evidence" value="ECO:0007669"/>
    <property type="project" value="TreeGrafter"/>
</dbReference>
<evidence type="ECO:0000256" key="8">
    <source>
        <dbReference type="ARBA" id="ARBA00022741"/>
    </source>
</evidence>
<keyword evidence="5 18" id="KW-0444">Lipid biosynthesis</keyword>
<comment type="similarity">
    <text evidence="2 18">Belongs to the GHMP kinase family. Mevalonate kinase subfamily.</text>
</comment>
<dbReference type="InterPro" id="IPR006203">
    <property type="entry name" value="GHMP_knse_ATP-bd_CS"/>
</dbReference>
<dbReference type="EMBL" id="VSRR010000222">
    <property type="protein sequence ID" value="MPC12559.1"/>
    <property type="molecule type" value="Genomic_DNA"/>
</dbReference>
<dbReference type="EC" id="2.7.1.36" evidence="3 18"/>
<feature type="domain" description="GHMP kinase N-terminal" evidence="19">
    <location>
        <begin position="139"/>
        <end position="223"/>
    </location>
</feature>
<dbReference type="InterPro" id="IPR036554">
    <property type="entry name" value="GHMP_kinase_C_sf"/>
</dbReference>
<dbReference type="UniPathway" id="UPA00057">
    <property type="reaction ID" value="UER00098"/>
</dbReference>
<comment type="caution">
    <text evidence="21">The sequence shown here is derived from an EMBL/GenBank/DDBJ whole genome shotgun (WGS) entry which is preliminary data.</text>
</comment>
<dbReference type="Pfam" id="PF00288">
    <property type="entry name" value="GHMP_kinases_N"/>
    <property type="match status" value="1"/>
</dbReference>
<organism evidence="21 22">
    <name type="scientific">Portunus trituberculatus</name>
    <name type="common">Swimming crab</name>
    <name type="synonym">Neptunus trituberculatus</name>
    <dbReference type="NCBI Taxonomy" id="210409"/>
    <lineage>
        <taxon>Eukaryota</taxon>
        <taxon>Metazoa</taxon>
        <taxon>Ecdysozoa</taxon>
        <taxon>Arthropoda</taxon>
        <taxon>Crustacea</taxon>
        <taxon>Multicrustacea</taxon>
        <taxon>Malacostraca</taxon>
        <taxon>Eumalacostraca</taxon>
        <taxon>Eucarida</taxon>
        <taxon>Decapoda</taxon>
        <taxon>Pleocyemata</taxon>
        <taxon>Brachyura</taxon>
        <taxon>Eubrachyura</taxon>
        <taxon>Portunoidea</taxon>
        <taxon>Portunidae</taxon>
        <taxon>Portuninae</taxon>
        <taxon>Portunus</taxon>
    </lineage>
</organism>
<evidence type="ECO:0000256" key="6">
    <source>
        <dbReference type="ARBA" id="ARBA00022679"/>
    </source>
</evidence>
<evidence type="ECO:0000313" key="21">
    <source>
        <dbReference type="EMBL" id="MPC12559.1"/>
    </source>
</evidence>
<dbReference type="GO" id="GO:0046872">
    <property type="term" value="F:metal ion binding"/>
    <property type="evidence" value="ECO:0007669"/>
    <property type="project" value="UniProtKB-KW"/>
</dbReference>
<comment type="pathway">
    <text evidence="17 18">Isoprenoid biosynthesis; isopentenyl diphosphate biosynthesis via mevalonate pathway; isopentenyl diphosphate from (R)-mevalonate: step 1/3.</text>
</comment>
<comment type="subcellular location">
    <subcellularLocation>
        <location evidence="1 18">Cytoplasm</location>
    </subcellularLocation>
</comment>
<evidence type="ECO:0000256" key="16">
    <source>
        <dbReference type="ARBA" id="ARBA00023221"/>
    </source>
</evidence>